<dbReference type="RefSeq" id="WP_014215237.1">
    <property type="nucleotide sequence ID" value="NC_016605.1"/>
</dbReference>
<dbReference type="GO" id="GO:0030420">
    <property type="term" value="P:establishment of competence for transformation"/>
    <property type="evidence" value="ECO:0007669"/>
    <property type="project" value="UniProtKB-KW"/>
</dbReference>
<dbReference type="KEGG" id="pce:PECL_749"/>
<dbReference type="STRING" id="701521.PECL_749"/>
<name>G8PCQ5_PEDCP</name>
<evidence type="ECO:0000313" key="5">
    <source>
        <dbReference type="Proteomes" id="UP000005444"/>
    </source>
</evidence>
<keyword evidence="3" id="KW-0472">Membrane</keyword>
<evidence type="ECO:0000313" key="4">
    <source>
        <dbReference type="EMBL" id="AEV95040.1"/>
    </source>
</evidence>
<dbReference type="GO" id="GO:0009986">
    <property type="term" value="C:cell surface"/>
    <property type="evidence" value="ECO:0007669"/>
    <property type="project" value="UniProtKB-SubCell"/>
</dbReference>
<dbReference type="InterPro" id="IPR016785">
    <property type="entry name" value="ComGD"/>
</dbReference>
<evidence type="ECO:0000256" key="2">
    <source>
        <dbReference type="ARBA" id="ARBA00023287"/>
    </source>
</evidence>
<reference evidence="4 5" key="1">
    <citation type="journal article" date="2012" name="J. Bacteriol.">
        <title>Complete Genome Sequence of the Beer Spoilage Organism Pediococcus claussenii ATCC BAA-344T.</title>
        <authorList>
            <person name="Pittet V."/>
            <person name="Abegunde T."/>
            <person name="Marfleet T."/>
            <person name="Haakensen M."/>
            <person name="Morrow K."/>
            <person name="Jayaprakash T."/>
            <person name="Schroeder K."/>
            <person name="Trost B."/>
            <person name="Byrns S."/>
            <person name="Bergsveinson J."/>
            <person name="Kusalik A."/>
            <person name="Ziola B."/>
        </authorList>
    </citation>
    <scope>NUCLEOTIDE SEQUENCE [LARGE SCALE GENOMIC DNA]</scope>
    <source>
        <strain evidence="4 5">ATCC BAA-344</strain>
    </source>
</reference>
<dbReference type="NCBIfam" id="TIGR02532">
    <property type="entry name" value="IV_pilin_GFxxxE"/>
    <property type="match status" value="1"/>
</dbReference>
<keyword evidence="5" id="KW-1185">Reference proteome</keyword>
<dbReference type="EMBL" id="CP003137">
    <property type="protein sequence ID" value="AEV95040.1"/>
    <property type="molecule type" value="Genomic_DNA"/>
</dbReference>
<feature type="transmembrane region" description="Helical" evidence="3">
    <location>
        <begin position="6"/>
        <end position="29"/>
    </location>
</feature>
<dbReference type="InterPro" id="IPR012902">
    <property type="entry name" value="N_methyl_site"/>
</dbReference>
<organism evidence="4 5">
    <name type="scientific">Pediococcus claussenii (strain ATCC BAA-344 / DSM 14800 / JCM 18046 / KCTC 3811 / LMG 21948 / P06)</name>
    <dbReference type="NCBI Taxonomy" id="701521"/>
    <lineage>
        <taxon>Bacteria</taxon>
        <taxon>Bacillati</taxon>
        <taxon>Bacillota</taxon>
        <taxon>Bacilli</taxon>
        <taxon>Lactobacillales</taxon>
        <taxon>Lactobacillaceae</taxon>
        <taxon>Pediococcus</taxon>
    </lineage>
</organism>
<evidence type="ECO:0000256" key="3">
    <source>
        <dbReference type="SAM" id="Phobius"/>
    </source>
</evidence>
<dbReference type="PIRSF" id="PIRSF021292">
    <property type="entry name" value="Competence_ComGD"/>
    <property type="match status" value="1"/>
</dbReference>
<protein>
    <submittedName>
        <fullName evidence="4">Prepilin-type N-terminal cleavage/methylation domain protein</fullName>
    </submittedName>
</protein>
<proteinExistence type="predicted"/>
<dbReference type="PATRIC" id="fig|701521.8.peg.718"/>
<dbReference type="eggNOG" id="ENOG502ZXR2">
    <property type="taxonomic scope" value="Bacteria"/>
</dbReference>
<dbReference type="NCBIfam" id="NF040982">
    <property type="entry name" value="ComGD"/>
    <property type="match status" value="1"/>
</dbReference>
<comment type="subcellular location">
    <subcellularLocation>
        <location evidence="1">Cell surface</location>
    </subcellularLocation>
</comment>
<dbReference type="AlphaFoldDB" id="G8PCQ5"/>
<sequence>MIKKAFTLIESVTVLMIVSMILLIGLSGFKKYSVQYKEEFFWKQFEAEWDKAKQEAIYSHKHTDIHFDKENKRVFFTTGTYFNHYTYVIKLPNNLNFRLSRVTTLEANGHLPPQTINFFENNKIKYKLKFQLGWGVYQLEKNS</sequence>
<keyword evidence="3" id="KW-0812">Transmembrane</keyword>
<accession>G8PCQ5</accession>
<keyword evidence="2" id="KW-0178">Competence</keyword>
<evidence type="ECO:0000256" key="1">
    <source>
        <dbReference type="ARBA" id="ARBA00004241"/>
    </source>
</evidence>
<keyword evidence="3" id="KW-1133">Transmembrane helix</keyword>
<gene>
    <name evidence="4" type="ordered locus">PECL_749</name>
</gene>
<dbReference type="Proteomes" id="UP000005444">
    <property type="component" value="Chromosome"/>
</dbReference>
<dbReference type="HOGENOM" id="CLU_145343_0_0_9"/>